<accession>A0ABR3GII4</accession>
<evidence type="ECO:0000256" key="3">
    <source>
        <dbReference type="SAM" id="MobiDB-lite"/>
    </source>
</evidence>
<evidence type="ECO:0000256" key="2">
    <source>
        <dbReference type="ARBA" id="ARBA00013850"/>
    </source>
</evidence>
<comment type="similarity">
    <text evidence="1">Belongs to the AATF family.</text>
</comment>
<dbReference type="EMBL" id="JBBBZM010000065">
    <property type="protein sequence ID" value="KAL0635648.1"/>
    <property type="molecule type" value="Genomic_DNA"/>
</dbReference>
<evidence type="ECO:0000259" key="5">
    <source>
        <dbReference type="Pfam" id="PF13339"/>
    </source>
</evidence>
<feature type="compositionally biased region" description="Basic and acidic residues" evidence="3">
    <location>
        <begin position="51"/>
        <end position="60"/>
    </location>
</feature>
<feature type="domain" description="AATF leucine zipper-containing" evidence="5">
    <location>
        <begin position="265"/>
        <end position="381"/>
    </location>
</feature>
<evidence type="ECO:0000259" key="4">
    <source>
        <dbReference type="Pfam" id="PF08164"/>
    </source>
</evidence>
<dbReference type="PANTHER" id="PTHR15565:SF0">
    <property type="entry name" value="PROTEIN AATF"/>
    <property type="match status" value="1"/>
</dbReference>
<feature type="compositionally biased region" description="Acidic residues" evidence="3">
    <location>
        <begin position="40"/>
        <end position="49"/>
    </location>
</feature>
<dbReference type="Pfam" id="PF13339">
    <property type="entry name" value="AATF-Che1"/>
    <property type="match status" value="1"/>
</dbReference>
<dbReference type="InterPro" id="IPR012617">
    <property type="entry name" value="AATF_C"/>
</dbReference>
<organism evidence="6 7">
    <name type="scientific">Discina gigas</name>
    <dbReference type="NCBI Taxonomy" id="1032678"/>
    <lineage>
        <taxon>Eukaryota</taxon>
        <taxon>Fungi</taxon>
        <taxon>Dikarya</taxon>
        <taxon>Ascomycota</taxon>
        <taxon>Pezizomycotina</taxon>
        <taxon>Pezizomycetes</taxon>
        <taxon>Pezizales</taxon>
        <taxon>Discinaceae</taxon>
        <taxon>Discina</taxon>
    </lineage>
</organism>
<proteinExistence type="inferred from homology"/>
<evidence type="ECO:0000313" key="7">
    <source>
        <dbReference type="Proteomes" id="UP001447188"/>
    </source>
</evidence>
<protein>
    <recommendedName>
        <fullName evidence="2">Protein BFR2</fullName>
    </recommendedName>
</protein>
<feature type="region of interest" description="Disordered" evidence="3">
    <location>
        <begin position="1"/>
        <end position="237"/>
    </location>
</feature>
<dbReference type="InterPro" id="IPR025160">
    <property type="entry name" value="AATF"/>
</dbReference>
<comment type="caution">
    <text evidence="6">The sequence shown here is derived from an EMBL/GenBank/DDBJ whole genome shotgun (WGS) entry which is preliminary data.</text>
</comment>
<keyword evidence="7" id="KW-1185">Reference proteome</keyword>
<dbReference type="PANTHER" id="PTHR15565">
    <property type="entry name" value="AATF PROTEIN APOPTOSIS ANTAGONIZING TRANSCRIPTION FACTOR"/>
    <property type="match status" value="1"/>
</dbReference>
<dbReference type="Pfam" id="PF08164">
    <property type="entry name" value="TRAUB"/>
    <property type="match status" value="1"/>
</dbReference>
<feature type="compositionally biased region" description="Acidic residues" evidence="3">
    <location>
        <begin position="194"/>
        <end position="236"/>
    </location>
</feature>
<gene>
    <name evidence="6" type="primary">BFR2</name>
    <name evidence="6" type="ORF">Q9L58_005374</name>
</gene>
<evidence type="ECO:0000256" key="1">
    <source>
        <dbReference type="ARBA" id="ARBA00008966"/>
    </source>
</evidence>
<feature type="compositionally biased region" description="Acidic residues" evidence="3">
    <location>
        <begin position="137"/>
        <end position="151"/>
    </location>
</feature>
<reference evidence="6 7" key="1">
    <citation type="submission" date="2024-02" db="EMBL/GenBank/DDBJ databases">
        <title>Discinaceae phylogenomics.</title>
        <authorList>
            <person name="Dirks A.C."/>
            <person name="James T.Y."/>
        </authorList>
    </citation>
    <scope>NUCLEOTIDE SEQUENCE [LARGE SCALE GENOMIC DNA]</scope>
    <source>
        <strain evidence="6 7">ACD0624</strain>
    </source>
</reference>
<dbReference type="Proteomes" id="UP001447188">
    <property type="component" value="Unassembled WGS sequence"/>
</dbReference>
<evidence type="ECO:0000313" key="6">
    <source>
        <dbReference type="EMBL" id="KAL0635648.1"/>
    </source>
</evidence>
<dbReference type="InterPro" id="IPR039223">
    <property type="entry name" value="AATF/Bfr2"/>
</dbReference>
<name>A0ABR3GII4_9PEZI</name>
<sequence>MSSAKPRSALSLTEQLALLENPTPTDFDPEALEQEHWDGEANDDSEGSGDEGGHDGREHYVAVGKSKLRKGQTVLLDPKYNGARVSRDKLYGEDEDEGSGSAGSEGEVEDGEKSSDESSGGVEFDSEADIRQGTPGTDEDDEIDSEDALGSEEERFSGYQFRGSLNTAKLGGAANSDGEGFGEDENEGERHEEDSDDEDGIDDDEDSKGDHDEGDDDEEDDRSESGEEEGEGEGEELAQRDQLRKMMMEEQKNVLANISKAARADADKGAAVRQQQKTFDSFLSIRIKLQKALISTNSLTQETAAHTTSPETWKTAEQAVLSLWNVIHGHRLDLSDSRTGSKRKHDDAGETITDTLWAKMRKLDRDATPWRDSTLNKWSAKTAGVATTSLAKKLNNVSTPRSLTASIRETLSSDTDRLVARTRTPRSMAPTCTATEDPEIFDDTDFYQLLLKALVDRRMVDGGAVVGSGAVRWTTAMRDAKKKKVVDTKASKGRKLRYQVQEKIQNFMAPMENNGWHEQQIDELFSSLLGQKVRVDEEDEDKDVEDVEMDGLRLFRS</sequence>
<feature type="domain" description="Apoptosis-antagonizing transcription factor C-terminal" evidence="4">
    <location>
        <begin position="447"/>
        <end position="529"/>
    </location>
</feature>
<feature type="compositionally biased region" description="Polar residues" evidence="3">
    <location>
        <begin position="1"/>
        <end position="14"/>
    </location>
</feature>